<evidence type="ECO:0000313" key="2">
    <source>
        <dbReference type="Proteomes" id="UP001180515"/>
    </source>
</evidence>
<dbReference type="EMBL" id="JARQAG010000023">
    <property type="protein sequence ID" value="MDT2732610.1"/>
    <property type="molecule type" value="Genomic_DNA"/>
</dbReference>
<reference evidence="1" key="1">
    <citation type="submission" date="2023-03" db="EMBL/GenBank/DDBJ databases">
        <authorList>
            <person name="Shen W."/>
            <person name="Cai J."/>
        </authorList>
    </citation>
    <scope>NUCLEOTIDE SEQUENCE</scope>
    <source>
        <strain evidence="1">P82-2</strain>
    </source>
</reference>
<dbReference type="RefSeq" id="WP_311982355.1">
    <property type="nucleotide sequence ID" value="NZ_JARQAG010000023.1"/>
</dbReference>
<accession>A0AAE4I033</accession>
<dbReference type="AlphaFoldDB" id="A0AAE4I033"/>
<gene>
    <name evidence="1" type="ORF">P7G31_10335</name>
</gene>
<comment type="caution">
    <text evidence="1">The sequence shown here is derived from an EMBL/GenBank/DDBJ whole genome shotgun (WGS) entry which is preliminary data.</text>
</comment>
<organism evidence="1 2">
    <name type="scientific">Streptococcus parauberis</name>
    <dbReference type="NCBI Taxonomy" id="1348"/>
    <lineage>
        <taxon>Bacteria</taxon>
        <taxon>Bacillati</taxon>
        <taxon>Bacillota</taxon>
        <taxon>Bacilli</taxon>
        <taxon>Lactobacillales</taxon>
        <taxon>Streptococcaceae</taxon>
        <taxon>Streptococcus</taxon>
    </lineage>
</organism>
<evidence type="ECO:0000313" key="1">
    <source>
        <dbReference type="EMBL" id="MDT2732610.1"/>
    </source>
</evidence>
<protein>
    <submittedName>
        <fullName evidence="1">Uncharacterized protein</fullName>
    </submittedName>
</protein>
<proteinExistence type="predicted"/>
<name>A0AAE4I033_9STRE</name>
<dbReference type="Proteomes" id="UP001180515">
    <property type="component" value="Unassembled WGS sequence"/>
</dbReference>
<sequence length="46" mass="5285">MFLKELEKVGVVEQFDDDLFISLVDRIVISRDKAVVRFKDGTEVKG</sequence>